<evidence type="ECO:0000256" key="1">
    <source>
        <dbReference type="SAM" id="MobiDB-lite"/>
    </source>
</evidence>
<evidence type="ECO:0000313" key="2">
    <source>
        <dbReference type="Proteomes" id="UP000887540"/>
    </source>
</evidence>
<proteinExistence type="predicted"/>
<keyword evidence="2" id="KW-1185">Reference proteome</keyword>
<name>A0A914CJT9_9BILA</name>
<accession>A0A914CJT9</accession>
<organism evidence="2 3">
    <name type="scientific">Acrobeloides nanus</name>
    <dbReference type="NCBI Taxonomy" id="290746"/>
    <lineage>
        <taxon>Eukaryota</taxon>
        <taxon>Metazoa</taxon>
        <taxon>Ecdysozoa</taxon>
        <taxon>Nematoda</taxon>
        <taxon>Chromadorea</taxon>
        <taxon>Rhabditida</taxon>
        <taxon>Tylenchina</taxon>
        <taxon>Cephalobomorpha</taxon>
        <taxon>Cephaloboidea</taxon>
        <taxon>Cephalobidae</taxon>
        <taxon>Acrobeloides</taxon>
    </lineage>
</organism>
<evidence type="ECO:0000313" key="3">
    <source>
        <dbReference type="WBParaSite" id="ACRNAN_scaffold116.g20379.t1"/>
    </source>
</evidence>
<dbReference type="AlphaFoldDB" id="A0A914CJT9"/>
<feature type="compositionally biased region" description="Polar residues" evidence="1">
    <location>
        <begin position="166"/>
        <end position="189"/>
    </location>
</feature>
<sequence>METVETTSTSDASSATSSDSANLRHKQATFRPPAPNSSMAKKLQWSLIEAKIELMREKANLVREQVQTQKEITRGTLLKNRLMELEIEKIEEEREQEKNAPKNSVVHGRIIGIDPGIQREEPPDKRPRRQASRGSSATPASATATVTIATVQGPPPDLGNLRSAIQHAQSSSARATPHETTQTVRESSVVSENLNSIVESINFYEASASSSQLYGHEQDSLDSTGFMDNSQLGTSSIQKIEPTDEFSMDYGEAGTSSGYVDPQAYLQSLNFGSSAGPSVPNTSMDMDAVTWRITQFEPFLNQTPAGAELVQTLSQGVSLAEKQRICLVRMLSGYLRNVCKNPARGPDVPERKQCVDKLFEAYPQLGIDSNKDRWHNATNGGYLDNRIYNEKKLVKRMKLKNMPQKFF</sequence>
<dbReference type="WBParaSite" id="ACRNAN_scaffold116.g20379.t1">
    <property type="protein sequence ID" value="ACRNAN_scaffold116.g20379.t1"/>
    <property type="gene ID" value="ACRNAN_scaffold116.g20379"/>
</dbReference>
<reference evidence="3" key="1">
    <citation type="submission" date="2022-11" db="UniProtKB">
        <authorList>
            <consortium name="WormBaseParasite"/>
        </authorList>
    </citation>
    <scope>IDENTIFICATION</scope>
</reference>
<feature type="compositionally biased region" description="Low complexity" evidence="1">
    <location>
        <begin position="132"/>
        <end position="150"/>
    </location>
</feature>
<dbReference type="Proteomes" id="UP000887540">
    <property type="component" value="Unplaced"/>
</dbReference>
<feature type="region of interest" description="Disordered" evidence="1">
    <location>
        <begin position="1"/>
        <end position="39"/>
    </location>
</feature>
<feature type="compositionally biased region" description="Low complexity" evidence="1">
    <location>
        <begin position="1"/>
        <end position="21"/>
    </location>
</feature>
<protein>
    <submittedName>
        <fullName evidence="3">BEN domain-containing protein</fullName>
    </submittedName>
</protein>
<feature type="region of interest" description="Disordered" evidence="1">
    <location>
        <begin position="92"/>
        <end position="189"/>
    </location>
</feature>